<evidence type="ECO:0000256" key="1">
    <source>
        <dbReference type="SAM" id="SignalP"/>
    </source>
</evidence>
<sequence>MFGAVLAGALSGAALTATAAAATPVDQGRAVALPLVQPNQGRLGVSLSHDETATLADGPVPALVSKVLPVSLMGAGLRPDSRIYRDERGGVHASLRDLLLESADHPDGNVIVYLDAPGTHGSRVLDIYEHWH</sequence>
<proteinExistence type="predicted"/>
<keyword evidence="1" id="KW-0732">Signal</keyword>
<name>A0ABS6ASE5_9NOCA</name>
<feature type="signal peptide" evidence="1">
    <location>
        <begin position="1"/>
        <end position="19"/>
    </location>
</feature>
<dbReference type="Proteomes" id="UP000733379">
    <property type="component" value="Unassembled WGS sequence"/>
</dbReference>
<feature type="chain" id="PRO_5047291182" evidence="1">
    <location>
        <begin position="20"/>
        <end position="132"/>
    </location>
</feature>
<keyword evidence="3" id="KW-1185">Reference proteome</keyword>
<protein>
    <submittedName>
        <fullName evidence="2">Uncharacterized protein</fullName>
    </submittedName>
</protein>
<evidence type="ECO:0000313" key="2">
    <source>
        <dbReference type="EMBL" id="MBU3060818.1"/>
    </source>
</evidence>
<organism evidence="2 3">
    <name type="scientific">Nocardia albiluteola</name>
    <dbReference type="NCBI Taxonomy" id="2842303"/>
    <lineage>
        <taxon>Bacteria</taxon>
        <taxon>Bacillati</taxon>
        <taxon>Actinomycetota</taxon>
        <taxon>Actinomycetes</taxon>
        <taxon>Mycobacteriales</taxon>
        <taxon>Nocardiaceae</taxon>
        <taxon>Nocardia</taxon>
    </lineage>
</organism>
<dbReference type="EMBL" id="JAHKNI010000001">
    <property type="protein sequence ID" value="MBU3060818.1"/>
    <property type="molecule type" value="Genomic_DNA"/>
</dbReference>
<reference evidence="2 3" key="1">
    <citation type="submission" date="2021-06" db="EMBL/GenBank/DDBJ databases">
        <title>Actinomycetes sequencing.</title>
        <authorList>
            <person name="Shan Q."/>
        </authorList>
    </citation>
    <scope>NUCLEOTIDE SEQUENCE [LARGE SCALE GENOMIC DNA]</scope>
    <source>
        <strain evidence="2 3">NEAU-G5</strain>
    </source>
</reference>
<accession>A0ABS6ASE5</accession>
<evidence type="ECO:0000313" key="3">
    <source>
        <dbReference type="Proteomes" id="UP000733379"/>
    </source>
</evidence>
<gene>
    <name evidence="2" type="ORF">KO481_04670</name>
</gene>
<comment type="caution">
    <text evidence="2">The sequence shown here is derived from an EMBL/GenBank/DDBJ whole genome shotgun (WGS) entry which is preliminary data.</text>
</comment>